<proteinExistence type="predicted"/>
<evidence type="ECO:0000313" key="1">
    <source>
        <dbReference type="EMBL" id="MFA9476932.1"/>
    </source>
</evidence>
<dbReference type="Proteomes" id="UP001575105">
    <property type="component" value="Unassembled WGS sequence"/>
</dbReference>
<dbReference type="Pfam" id="PF05991">
    <property type="entry name" value="NYN_YacP"/>
    <property type="match status" value="1"/>
</dbReference>
<gene>
    <name evidence="1" type="ORF">ACERK3_01365</name>
</gene>
<keyword evidence="2" id="KW-1185">Reference proteome</keyword>
<dbReference type="EMBL" id="JBGUBD010000001">
    <property type="protein sequence ID" value="MFA9476932.1"/>
    <property type="molecule type" value="Genomic_DNA"/>
</dbReference>
<dbReference type="InterPro" id="IPR010298">
    <property type="entry name" value="YacP-like"/>
</dbReference>
<sequence length="162" mass="17808">MLLIDAYNVLHTTMPPALAGLDAAGLCLALARTPWREQSIKVVCDGQPGPLGLLDSPTDAVELLYSGVNRTADAVIIDHVNHHTAPRRLTVVSSDHEIRKAARRRRATTWTSEQFIHQLVEALRQGNHPTVGPEKPTGTLDDAQTRNWLKAFGYKPEDNTST</sequence>
<reference evidence="1 2" key="1">
    <citation type="submission" date="2024-08" db="EMBL/GenBank/DDBJ databases">
        <title>Whole-genome sequencing of halo(alkali)philic microorganisms from hypersaline lakes.</title>
        <authorList>
            <person name="Sorokin D.Y."/>
            <person name="Merkel A.Y."/>
            <person name="Messina E."/>
            <person name="Yakimov M."/>
        </authorList>
    </citation>
    <scope>NUCLEOTIDE SEQUENCE [LARGE SCALE GENOMIC DNA]</scope>
    <source>
        <strain evidence="1 2">AB-hyl4</strain>
    </source>
</reference>
<protein>
    <submittedName>
        <fullName evidence="1">NYN domain-containing protein</fullName>
    </submittedName>
</protein>
<dbReference type="RefSeq" id="WP_425343857.1">
    <property type="nucleotide sequence ID" value="NZ_JBGUBD010000001.1"/>
</dbReference>
<accession>A0ABV4U0N5</accession>
<evidence type="ECO:0000313" key="2">
    <source>
        <dbReference type="Proteomes" id="UP001575105"/>
    </source>
</evidence>
<comment type="caution">
    <text evidence="1">The sequence shown here is derived from an EMBL/GenBank/DDBJ whole genome shotgun (WGS) entry which is preliminary data.</text>
</comment>
<name>A0ABV4U0N5_9BACT</name>
<organism evidence="1 2">
    <name type="scientific">Natronomicrosphaera hydrolytica</name>
    <dbReference type="NCBI Taxonomy" id="3242702"/>
    <lineage>
        <taxon>Bacteria</taxon>
        <taxon>Pseudomonadati</taxon>
        <taxon>Planctomycetota</taxon>
        <taxon>Phycisphaerae</taxon>
        <taxon>Phycisphaerales</taxon>
        <taxon>Phycisphaeraceae</taxon>
        <taxon>Natronomicrosphaera</taxon>
    </lineage>
</organism>